<name>A0ACB8SFQ6_9AGAM</name>
<organism evidence="1 2">
    <name type="scientific">Artomyces pyxidatus</name>
    <dbReference type="NCBI Taxonomy" id="48021"/>
    <lineage>
        <taxon>Eukaryota</taxon>
        <taxon>Fungi</taxon>
        <taxon>Dikarya</taxon>
        <taxon>Basidiomycota</taxon>
        <taxon>Agaricomycotina</taxon>
        <taxon>Agaricomycetes</taxon>
        <taxon>Russulales</taxon>
        <taxon>Auriscalpiaceae</taxon>
        <taxon>Artomyces</taxon>
    </lineage>
</organism>
<reference evidence="1" key="1">
    <citation type="submission" date="2021-03" db="EMBL/GenBank/DDBJ databases">
        <authorList>
            <consortium name="DOE Joint Genome Institute"/>
            <person name="Ahrendt S."/>
            <person name="Looney B.P."/>
            <person name="Miyauchi S."/>
            <person name="Morin E."/>
            <person name="Drula E."/>
            <person name="Courty P.E."/>
            <person name="Chicoki N."/>
            <person name="Fauchery L."/>
            <person name="Kohler A."/>
            <person name="Kuo A."/>
            <person name="Labutti K."/>
            <person name="Pangilinan J."/>
            <person name="Lipzen A."/>
            <person name="Riley R."/>
            <person name="Andreopoulos W."/>
            <person name="He G."/>
            <person name="Johnson J."/>
            <person name="Barry K.W."/>
            <person name="Grigoriev I.V."/>
            <person name="Nagy L."/>
            <person name="Hibbett D."/>
            <person name="Henrissat B."/>
            <person name="Matheny P.B."/>
            <person name="Labbe J."/>
            <person name="Martin F."/>
        </authorList>
    </citation>
    <scope>NUCLEOTIDE SEQUENCE</scope>
    <source>
        <strain evidence="1">HHB10654</strain>
    </source>
</reference>
<protein>
    <submittedName>
        <fullName evidence="1">Uncharacterized protein</fullName>
    </submittedName>
</protein>
<proteinExistence type="predicted"/>
<comment type="caution">
    <text evidence="1">The sequence shown here is derived from an EMBL/GenBank/DDBJ whole genome shotgun (WGS) entry which is preliminary data.</text>
</comment>
<evidence type="ECO:0000313" key="1">
    <source>
        <dbReference type="EMBL" id="KAI0055214.1"/>
    </source>
</evidence>
<evidence type="ECO:0000313" key="2">
    <source>
        <dbReference type="Proteomes" id="UP000814140"/>
    </source>
</evidence>
<reference evidence="1" key="2">
    <citation type="journal article" date="2022" name="New Phytol.">
        <title>Evolutionary transition to the ectomycorrhizal habit in the genomes of a hyperdiverse lineage of mushroom-forming fungi.</title>
        <authorList>
            <person name="Looney B."/>
            <person name="Miyauchi S."/>
            <person name="Morin E."/>
            <person name="Drula E."/>
            <person name="Courty P.E."/>
            <person name="Kohler A."/>
            <person name="Kuo A."/>
            <person name="LaButti K."/>
            <person name="Pangilinan J."/>
            <person name="Lipzen A."/>
            <person name="Riley R."/>
            <person name="Andreopoulos W."/>
            <person name="He G."/>
            <person name="Johnson J."/>
            <person name="Nolan M."/>
            <person name="Tritt A."/>
            <person name="Barry K.W."/>
            <person name="Grigoriev I.V."/>
            <person name="Nagy L.G."/>
            <person name="Hibbett D."/>
            <person name="Henrissat B."/>
            <person name="Matheny P.B."/>
            <person name="Labbe J."/>
            <person name="Martin F.M."/>
        </authorList>
    </citation>
    <scope>NUCLEOTIDE SEQUENCE</scope>
    <source>
        <strain evidence="1">HHB10654</strain>
    </source>
</reference>
<dbReference type="Proteomes" id="UP000814140">
    <property type="component" value="Unassembled WGS sequence"/>
</dbReference>
<accession>A0ACB8SFQ6</accession>
<sequence length="410" mass="45972">MSNPRTPRASEGDTSVQDPIFPTPFRLSAPPTTPISDPVDFRTPHRQRSSTAQSTTSLLLKEAQARDLKPSAIAVTQLMTYYTIPEDGEPSVKQRSQEYWERNYTAEEVDDRGPTAWASNKRFHAKPSASWPLRRVIEEVQSILNDLAFLLQPRRAPYVIDRAGRLRVALDGSKAMAEVLMAWSTLILQPKNSRGRLGNGGQTEGEHTSTQTQAEDVTVDETLQPPSAHEFEQGANRRPRSSMSNRLAPWNTGETGQRDADTSIEEVEDEYVSFQRKQSENNRGILPTPVTVRLQKQRISLPGQAAVGISVAAVPGNILQQNGPSYDLWLDSGTDITLLSKRFHRSQENERRRVASSETGRLSREVHSRQESPKKESQETCDESSSCRRTASSSSYRYSHPSKFLKERPD</sequence>
<keyword evidence="2" id="KW-1185">Reference proteome</keyword>
<gene>
    <name evidence="1" type="ORF">BV25DRAFT_1843123</name>
</gene>
<dbReference type="EMBL" id="MU277304">
    <property type="protein sequence ID" value="KAI0055214.1"/>
    <property type="molecule type" value="Genomic_DNA"/>
</dbReference>